<name>A0A4R3J8V9_9PROT</name>
<protein>
    <submittedName>
        <fullName evidence="2">PAS domain S-box-containing protein/diguanylate cyclase (GGDEF)-like protein</fullName>
    </submittedName>
</protein>
<dbReference type="PANTHER" id="PTHR44757:SF2">
    <property type="entry name" value="BIOFILM ARCHITECTURE MAINTENANCE PROTEIN MBAA"/>
    <property type="match status" value="1"/>
</dbReference>
<feature type="domain" description="GGDEF" evidence="1">
    <location>
        <begin position="336"/>
        <end position="469"/>
    </location>
</feature>
<dbReference type="InterPro" id="IPR043128">
    <property type="entry name" value="Rev_trsase/Diguanyl_cyclase"/>
</dbReference>
<dbReference type="SMART" id="SM00091">
    <property type="entry name" value="PAS"/>
    <property type="match status" value="2"/>
</dbReference>
<dbReference type="Proteomes" id="UP000295304">
    <property type="component" value="Unassembled WGS sequence"/>
</dbReference>
<dbReference type="EMBL" id="SLZW01000009">
    <property type="protein sequence ID" value="TCS60980.1"/>
    <property type="molecule type" value="Genomic_DNA"/>
</dbReference>
<dbReference type="Pfam" id="PF13426">
    <property type="entry name" value="PAS_9"/>
    <property type="match status" value="2"/>
</dbReference>
<dbReference type="NCBIfam" id="TIGR00229">
    <property type="entry name" value="sensory_box"/>
    <property type="match status" value="2"/>
</dbReference>
<dbReference type="Gene3D" id="3.30.70.270">
    <property type="match status" value="1"/>
</dbReference>
<evidence type="ECO:0000259" key="1">
    <source>
        <dbReference type="PROSITE" id="PS50887"/>
    </source>
</evidence>
<dbReference type="OrthoDB" id="7333362at2"/>
<dbReference type="FunFam" id="3.30.70.270:FF:000001">
    <property type="entry name" value="Diguanylate cyclase domain protein"/>
    <property type="match status" value="1"/>
</dbReference>
<accession>A0A4R3J8V9</accession>
<dbReference type="NCBIfam" id="TIGR00254">
    <property type="entry name" value="GGDEF"/>
    <property type="match status" value="1"/>
</dbReference>
<proteinExistence type="predicted"/>
<organism evidence="2 3">
    <name type="scientific">Varunaivibrio sulfuroxidans</name>
    <dbReference type="NCBI Taxonomy" id="1773489"/>
    <lineage>
        <taxon>Bacteria</taxon>
        <taxon>Pseudomonadati</taxon>
        <taxon>Pseudomonadota</taxon>
        <taxon>Alphaproteobacteria</taxon>
        <taxon>Rhodospirillales</taxon>
        <taxon>Magnetovibrionaceae</taxon>
        <taxon>Varunaivibrio</taxon>
    </lineage>
</organism>
<dbReference type="Gene3D" id="3.30.450.20">
    <property type="entry name" value="PAS domain"/>
    <property type="match status" value="2"/>
</dbReference>
<dbReference type="SUPFAM" id="SSF55073">
    <property type="entry name" value="Nucleotide cyclase"/>
    <property type="match status" value="1"/>
</dbReference>
<comment type="caution">
    <text evidence="2">The sequence shown here is derived from an EMBL/GenBank/DDBJ whole genome shotgun (WGS) entry which is preliminary data.</text>
</comment>
<keyword evidence="3" id="KW-1185">Reference proteome</keyword>
<dbReference type="InterPro" id="IPR000014">
    <property type="entry name" value="PAS"/>
</dbReference>
<gene>
    <name evidence="2" type="ORF">EDD55_109142</name>
</gene>
<dbReference type="InterPro" id="IPR029787">
    <property type="entry name" value="Nucleotide_cyclase"/>
</dbReference>
<dbReference type="GO" id="GO:0003824">
    <property type="term" value="F:catalytic activity"/>
    <property type="evidence" value="ECO:0007669"/>
    <property type="project" value="UniProtKB-ARBA"/>
</dbReference>
<dbReference type="InterPro" id="IPR035965">
    <property type="entry name" value="PAS-like_dom_sf"/>
</dbReference>
<dbReference type="AlphaFoldDB" id="A0A4R3J8V9"/>
<dbReference type="PANTHER" id="PTHR44757">
    <property type="entry name" value="DIGUANYLATE CYCLASE DGCP"/>
    <property type="match status" value="1"/>
</dbReference>
<dbReference type="Pfam" id="PF00990">
    <property type="entry name" value="GGDEF"/>
    <property type="match status" value="1"/>
</dbReference>
<evidence type="ECO:0000313" key="3">
    <source>
        <dbReference type="Proteomes" id="UP000295304"/>
    </source>
</evidence>
<dbReference type="RefSeq" id="WP_132939795.1">
    <property type="nucleotide sequence ID" value="NZ_SLZW01000009.1"/>
</dbReference>
<dbReference type="CDD" id="cd00130">
    <property type="entry name" value="PAS"/>
    <property type="match status" value="2"/>
</dbReference>
<dbReference type="InterPro" id="IPR000160">
    <property type="entry name" value="GGDEF_dom"/>
</dbReference>
<dbReference type="CDD" id="cd01949">
    <property type="entry name" value="GGDEF"/>
    <property type="match status" value="1"/>
</dbReference>
<evidence type="ECO:0000313" key="2">
    <source>
        <dbReference type="EMBL" id="TCS60980.1"/>
    </source>
</evidence>
<dbReference type="InterPro" id="IPR052155">
    <property type="entry name" value="Biofilm_reg_signaling"/>
</dbReference>
<sequence>MKMPRHIPSTSYNSDATEDRRVVGPRFSCFVNHPNLFQIFSDMVCVCQNGTIEYLNEAGVNILGAKAVEELIGRHLADFIPDHDAAHTDVFCAALAEKNTSTSFVLRTLDDTDIRVNIRVHHAREIHPEAFVLIAENVNDRLSLSEAARRSEERYSHLVANALDLICVSEANRITYINTAGLKMLGATDETQIIGRPVSAFTQRDYREIIESSLRDLARENTLLPVRLKRIDGKMIDADVGFFSLDGGDAEQVMIEARDITAHNRAVAALRSSIDTLEHRVEERTRALRDEIAERRRTEERYRQLATHDMLTNLPNRTLLPEKVDDALKQAKRNRLGVAVLFVDLDGFKAINDTYGHDAGDQVLVEVAHRLRGCLRETDTAARMGGDEFVVVLDQLESPDNAVKVAQKILASLSAPFDLDTNKGAIGASIGIALYPEHGRNYDALLTSADNAMYGVKGSGKNGYSFPNTSR</sequence>
<reference evidence="2 3" key="1">
    <citation type="submission" date="2019-03" db="EMBL/GenBank/DDBJ databases">
        <title>Genomic Encyclopedia of Type Strains, Phase IV (KMG-IV): sequencing the most valuable type-strain genomes for metagenomic binning, comparative biology and taxonomic classification.</title>
        <authorList>
            <person name="Goeker M."/>
        </authorList>
    </citation>
    <scope>NUCLEOTIDE SEQUENCE [LARGE SCALE GENOMIC DNA]</scope>
    <source>
        <strain evidence="2 3">DSM 101688</strain>
    </source>
</reference>
<dbReference type="SUPFAM" id="SSF55785">
    <property type="entry name" value="PYP-like sensor domain (PAS domain)"/>
    <property type="match status" value="2"/>
</dbReference>
<dbReference type="SMART" id="SM00267">
    <property type="entry name" value="GGDEF"/>
    <property type="match status" value="1"/>
</dbReference>
<dbReference type="PROSITE" id="PS50887">
    <property type="entry name" value="GGDEF"/>
    <property type="match status" value="1"/>
</dbReference>